<evidence type="ECO:0000313" key="2">
    <source>
        <dbReference type="Proteomes" id="UP000254060"/>
    </source>
</evidence>
<reference evidence="1 2" key="1">
    <citation type="submission" date="2018-06" db="EMBL/GenBank/DDBJ databases">
        <authorList>
            <consortium name="Pathogen Informatics"/>
            <person name="Doyle S."/>
        </authorList>
    </citation>
    <scope>NUCLEOTIDE SEQUENCE [LARGE SCALE GENOMIC DNA]</scope>
    <source>
        <strain evidence="1 2">NCTC13163</strain>
    </source>
</reference>
<name>A0A377FTJ5_9BACL</name>
<dbReference type="STRING" id="1397694.GCA_000702585_02015"/>
<dbReference type="AlphaFoldDB" id="A0A377FTJ5"/>
<gene>
    <name evidence="1" type="ORF">NCTC13163_01518</name>
</gene>
<organism evidence="1 2">
    <name type="scientific">Exiguobacterium aurantiacum</name>
    <dbReference type="NCBI Taxonomy" id="33987"/>
    <lineage>
        <taxon>Bacteria</taxon>
        <taxon>Bacillati</taxon>
        <taxon>Bacillota</taxon>
        <taxon>Bacilli</taxon>
        <taxon>Bacillales</taxon>
        <taxon>Bacillales Family XII. Incertae Sedis</taxon>
        <taxon>Exiguobacterium</taxon>
    </lineage>
</organism>
<dbReference type="Proteomes" id="UP000254060">
    <property type="component" value="Unassembled WGS sequence"/>
</dbReference>
<proteinExistence type="predicted"/>
<evidence type="ECO:0000313" key="1">
    <source>
        <dbReference type="EMBL" id="STO08149.1"/>
    </source>
</evidence>
<protein>
    <submittedName>
        <fullName evidence="1">Uncharacterized protein</fullName>
    </submittedName>
</protein>
<accession>A0A377FTJ5</accession>
<dbReference type="EMBL" id="UGGP01000001">
    <property type="protein sequence ID" value="STO08149.1"/>
    <property type="molecule type" value="Genomic_DNA"/>
</dbReference>
<sequence>MPDFGFYIDTVNDHLYHGPHLVSDNEKVEQLNLEFIEMLLFGPEDVRCLITRHHSSRRIQLEEQRRDQLQTTWEKTFKQHLTFNPGFLPEDLPNGYCWTIPVWRENNGWYLVFTEHH</sequence>